<proteinExistence type="predicted"/>
<gene>
    <name evidence="1" type="ORF">IE53DRAFT_387433</name>
</gene>
<accession>A0ACD0NWS1</accession>
<evidence type="ECO:0000313" key="1">
    <source>
        <dbReference type="EMBL" id="PWN50283.1"/>
    </source>
</evidence>
<evidence type="ECO:0000313" key="2">
    <source>
        <dbReference type="Proteomes" id="UP000245626"/>
    </source>
</evidence>
<dbReference type="EMBL" id="KZ819949">
    <property type="protein sequence ID" value="PWN50283.1"/>
    <property type="molecule type" value="Genomic_DNA"/>
</dbReference>
<reference evidence="1 2" key="1">
    <citation type="journal article" date="2018" name="Mol. Biol. Evol.">
        <title>Broad Genomic Sampling Reveals a Smut Pathogenic Ancestry of the Fungal Clade Ustilaginomycotina.</title>
        <authorList>
            <person name="Kijpornyongpan T."/>
            <person name="Mondo S.J."/>
            <person name="Barry K."/>
            <person name="Sandor L."/>
            <person name="Lee J."/>
            <person name="Lipzen A."/>
            <person name="Pangilinan J."/>
            <person name="LaButti K."/>
            <person name="Hainaut M."/>
            <person name="Henrissat B."/>
            <person name="Grigoriev I.V."/>
            <person name="Spatafora J.W."/>
            <person name="Aime M.C."/>
        </authorList>
    </citation>
    <scope>NUCLEOTIDE SEQUENCE [LARGE SCALE GENOMIC DNA]</scope>
    <source>
        <strain evidence="1 2">SA 807</strain>
    </source>
</reference>
<dbReference type="Proteomes" id="UP000245626">
    <property type="component" value="Unassembled WGS sequence"/>
</dbReference>
<keyword evidence="2" id="KW-1185">Reference proteome</keyword>
<protein>
    <submittedName>
        <fullName evidence="1">Uncharacterized protein</fullName>
    </submittedName>
</protein>
<sequence>MPPLWKRTSNYLKSRSTTLLVTGGLVGGIYILSQYAINKLKQMQDKMVQDRNSKENLRRRFSQNQEDCTFTVLALLPTLGDQLFEKLDVEGLTKSLQAQPNPQTRLPAKESPDTFSTGDASINPETTSSAVQTSQQTPFLVESEGGSSITGNSGFNPLAKPFVPGDALPRGEGESTTTDTENSERVSPPVTSTLGLNSGVDNQSSSGESVAQVQLDAKKSAETSAQIVGKSSEDLIAEKKAKLQLWNELKVVAFARTFTALYCIVLLTLQTHIQLNLIGRFAYLSSVESQARAQEARAATHCIRLQSRDALMVDENDPEESGDDCDPDAKGGLDHDTERFYLTFSWWFLHRGWERLSDKVQEAVEDVFSGLPLKAQLSWADLQRCITDVRERVEFQDKGFACDGAKGFRSRSNFLALLFPASLEEEQETLVQAGALTSAQAKAVTISDAQLRALLDETKDTIESEDFSDVLRLCLDKVFDVFSNTMTSTFGIGPIVDHGNPAGDAHALVPRFQELTSEGHEGRKVRLASLFPAVARQSQLAINGVPNPYIESLSEVRELRALSAIIYSAW</sequence>
<name>A0ACD0NWS1_9BASI</name>
<organism evidence="1 2">
    <name type="scientific">Violaceomyces palustris</name>
    <dbReference type="NCBI Taxonomy" id="1673888"/>
    <lineage>
        <taxon>Eukaryota</taxon>
        <taxon>Fungi</taxon>
        <taxon>Dikarya</taxon>
        <taxon>Basidiomycota</taxon>
        <taxon>Ustilaginomycotina</taxon>
        <taxon>Ustilaginomycetes</taxon>
        <taxon>Violaceomycetales</taxon>
        <taxon>Violaceomycetaceae</taxon>
        <taxon>Violaceomyces</taxon>
    </lineage>
</organism>